<keyword evidence="3" id="KW-1185">Reference proteome</keyword>
<keyword evidence="2" id="KW-0223">Dioxygenase</keyword>
<dbReference type="GO" id="GO:0051213">
    <property type="term" value="F:dioxygenase activity"/>
    <property type="evidence" value="ECO:0007669"/>
    <property type="project" value="UniProtKB-KW"/>
</dbReference>
<dbReference type="STRING" id="887062.HGR_01362"/>
<evidence type="ECO:0000259" key="1">
    <source>
        <dbReference type="Pfam" id="PF07746"/>
    </source>
</evidence>
<dbReference type="Gene3D" id="1.10.700.10">
    <property type="entry name" value="Dioxygenase LigAB, LigA subunit"/>
    <property type="match status" value="1"/>
</dbReference>
<feature type="domain" description="Extradiol ring-cleavage dioxygenase LigAB LigA subunit" evidence="1">
    <location>
        <begin position="48"/>
        <end position="133"/>
    </location>
</feature>
<dbReference type="CDD" id="cd07925">
    <property type="entry name" value="LigA_like_1"/>
    <property type="match status" value="1"/>
</dbReference>
<proteinExistence type="predicted"/>
<reference evidence="2 3" key="1">
    <citation type="journal article" date="2011" name="EMBO J.">
        <title>Structural diversity of bacterial flagellar motors.</title>
        <authorList>
            <person name="Chen S."/>
            <person name="Beeby M."/>
            <person name="Murphy G.E."/>
            <person name="Leadbetter J.R."/>
            <person name="Hendrixson D.R."/>
            <person name="Briegel A."/>
            <person name="Li Z."/>
            <person name="Shi J."/>
            <person name="Tocheva E.I."/>
            <person name="Muller A."/>
            <person name="Dobro M.J."/>
            <person name="Jensen G.J."/>
        </authorList>
    </citation>
    <scope>NUCLEOTIDE SEQUENCE [LARGE SCALE GENOMIC DNA]</scope>
    <source>
        <strain evidence="2 3">ATCC 19624</strain>
    </source>
</reference>
<dbReference type="Pfam" id="PF07746">
    <property type="entry name" value="LigA"/>
    <property type="match status" value="1"/>
</dbReference>
<comment type="caution">
    <text evidence="2">The sequence shown here is derived from an EMBL/GenBank/DDBJ whole genome shotgun (WGS) entry which is preliminary data.</text>
</comment>
<keyword evidence="2" id="KW-0560">Oxidoreductase</keyword>
<dbReference type="SUPFAM" id="SSF48076">
    <property type="entry name" value="LigA subunit of an aromatic-ring-opening dioxygenase LigAB"/>
    <property type="match status" value="1"/>
</dbReference>
<dbReference type="eggNOG" id="COG3384">
    <property type="taxonomic scope" value="Bacteria"/>
</dbReference>
<dbReference type="EMBL" id="AEGR01000018">
    <property type="protein sequence ID" value="EGI78356.1"/>
    <property type="molecule type" value="Genomic_DNA"/>
</dbReference>
<gene>
    <name evidence="2" type="ORF">HGR_01362</name>
</gene>
<dbReference type="NCBIfam" id="NF009918">
    <property type="entry name" value="PRK13378.1"/>
    <property type="match status" value="1"/>
</dbReference>
<sequence length="139" mass="15263">MPAEYLQAPPLILIKQETTMSTHTTTPRPSIPGTVVFDGEQARKGYALNKMCYSFNTAENRAAFQADETGYMQRYDLNAQQTQAIRERDVLGLLAAGGNIYYLAKFAGILKLDVQDLGALQTGMSKEAFKAKLRAAALP</sequence>
<protein>
    <submittedName>
        <fullName evidence="2">Protocatechuate 4,5-dioxygenase subunit alpha</fullName>
    </submittedName>
</protein>
<evidence type="ECO:0000313" key="2">
    <source>
        <dbReference type="EMBL" id="EGI78356.1"/>
    </source>
</evidence>
<dbReference type="AlphaFoldDB" id="F3KPB5"/>
<accession>F3KPB5</accession>
<dbReference type="InterPro" id="IPR011986">
    <property type="entry name" value="Xdiol_dOase_LigA"/>
</dbReference>
<evidence type="ECO:0000313" key="3">
    <source>
        <dbReference type="Proteomes" id="UP000016368"/>
    </source>
</evidence>
<dbReference type="InterPro" id="IPR036622">
    <property type="entry name" value="LigA_sf"/>
</dbReference>
<name>F3KPB5_9BURK</name>
<dbReference type="Proteomes" id="UP000016368">
    <property type="component" value="Unassembled WGS sequence"/>
</dbReference>
<organism evidence="2 3">
    <name type="scientific">Hylemonella gracilis ATCC 19624</name>
    <dbReference type="NCBI Taxonomy" id="887062"/>
    <lineage>
        <taxon>Bacteria</taxon>
        <taxon>Pseudomonadati</taxon>
        <taxon>Pseudomonadota</taxon>
        <taxon>Betaproteobacteria</taxon>
        <taxon>Burkholderiales</taxon>
        <taxon>Comamonadaceae</taxon>
        <taxon>Hylemonella</taxon>
    </lineage>
</organism>